<protein>
    <submittedName>
        <fullName evidence="3">Uncharacterized protein</fullName>
    </submittedName>
</protein>
<gene>
    <name evidence="3" type="ORF">M413DRAFT_438065</name>
</gene>
<evidence type="ECO:0000313" key="3">
    <source>
        <dbReference type="EMBL" id="KIM48891.1"/>
    </source>
</evidence>
<feature type="region of interest" description="Disordered" evidence="1">
    <location>
        <begin position="283"/>
        <end position="326"/>
    </location>
</feature>
<organism evidence="3 4">
    <name type="scientific">Hebeloma cylindrosporum</name>
    <dbReference type="NCBI Taxonomy" id="76867"/>
    <lineage>
        <taxon>Eukaryota</taxon>
        <taxon>Fungi</taxon>
        <taxon>Dikarya</taxon>
        <taxon>Basidiomycota</taxon>
        <taxon>Agaricomycotina</taxon>
        <taxon>Agaricomycetes</taxon>
        <taxon>Agaricomycetidae</taxon>
        <taxon>Agaricales</taxon>
        <taxon>Agaricineae</taxon>
        <taxon>Hymenogastraceae</taxon>
        <taxon>Hebeloma</taxon>
    </lineage>
</organism>
<sequence length="326" mass="33942">MSWSQWGGPILCLAAALSVLGQISDVKTCVASFNWTINSMGQTPCLVAAFLESQCGIPTAVNAIPPGTHYLGPNSAQQNPCICSSVTYSMVSACGACQGLTYVNWTTWSRSCLGVELTTYPKRIPQQTEVPIWAYLNVTLTNGGFDPATAQQALIANTTAVPSIAPSSSTSQASASANDLFTTAPIPSSSLSASNSSDGKGHSNAGAIAGGVVGGLVFLAIRRNAIQKNLVFDSSALVSGPAVSHTTGSSHPHYGSSPTPLISQSSYGNQNASYYQGSQVTSGVYTHRPQSQGSMESISESLLQLGQRDRHQQSSQPFGFGRAPEI</sequence>
<evidence type="ECO:0000256" key="1">
    <source>
        <dbReference type="SAM" id="MobiDB-lite"/>
    </source>
</evidence>
<feature type="compositionally biased region" description="Polar residues" evidence="1">
    <location>
        <begin position="283"/>
        <end position="304"/>
    </location>
</feature>
<reference evidence="4" key="2">
    <citation type="submission" date="2015-01" db="EMBL/GenBank/DDBJ databases">
        <title>Evolutionary Origins and Diversification of the Mycorrhizal Mutualists.</title>
        <authorList>
            <consortium name="DOE Joint Genome Institute"/>
            <consortium name="Mycorrhizal Genomics Consortium"/>
            <person name="Kohler A."/>
            <person name="Kuo A."/>
            <person name="Nagy L.G."/>
            <person name="Floudas D."/>
            <person name="Copeland A."/>
            <person name="Barry K.W."/>
            <person name="Cichocki N."/>
            <person name="Veneault-Fourrey C."/>
            <person name="LaButti K."/>
            <person name="Lindquist E.A."/>
            <person name="Lipzen A."/>
            <person name="Lundell T."/>
            <person name="Morin E."/>
            <person name="Murat C."/>
            <person name="Riley R."/>
            <person name="Ohm R."/>
            <person name="Sun H."/>
            <person name="Tunlid A."/>
            <person name="Henrissat B."/>
            <person name="Grigoriev I.V."/>
            <person name="Hibbett D.S."/>
            <person name="Martin F."/>
        </authorList>
    </citation>
    <scope>NUCLEOTIDE SEQUENCE [LARGE SCALE GENOMIC DNA]</scope>
    <source>
        <strain evidence="4">h7</strain>
    </source>
</reference>
<keyword evidence="4" id="KW-1185">Reference proteome</keyword>
<feature type="signal peptide" evidence="2">
    <location>
        <begin position="1"/>
        <end position="21"/>
    </location>
</feature>
<reference evidence="3 4" key="1">
    <citation type="submission" date="2014-04" db="EMBL/GenBank/DDBJ databases">
        <authorList>
            <consortium name="DOE Joint Genome Institute"/>
            <person name="Kuo A."/>
            <person name="Gay G."/>
            <person name="Dore J."/>
            <person name="Kohler A."/>
            <person name="Nagy L.G."/>
            <person name="Floudas D."/>
            <person name="Copeland A."/>
            <person name="Barry K.W."/>
            <person name="Cichocki N."/>
            <person name="Veneault-Fourrey C."/>
            <person name="LaButti K."/>
            <person name="Lindquist E.A."/>
            <person name="Lipzen A."/>
            <person name="Lundell T."/>
            <person name="Morin E."/>
            <person name="Murat C."/>
            <person name="Sun H."/>
            <person name="Tunlid A."/>
            <person name="Henrissat B."/>
            <person name="Grigoriev I.V."/>
            <person name="Hibbett D.S."/>
            <person name="Martin F."/>
            <person name="Nordberg H.P."/>
            <person name="Cantor M.N."/>
            <person name="Hua S.X."/>
        </authorList>
    </citation>
    <scope>NUCLEOTIDE SEQUENCE [LARGE SCALE GENOMIC DNA]</scope>
    <source>
        <strain evidence="4">h7</strain>
    </source>
</reference>
<dbReference type="AlphaFoldDB" id="A0A0C3CYG9"/>
<keyword evidence="2" id="KW-0732">Signal</keyword>
<dbReference type="STRING" id="686832.A0A0C3CYG9"/>
<dbReference type="OrthoDB" id="2576311at2759"/>
<feature type="chain" id="PRO_5002173442" evidence="2">
    <location>
        <begin position="22"/>
        <end position="326"/>
    </location>
</feature>
<accession>A0A0C3CYG9</accession>
<evidence type="ECO:0000256" key="2">
    <source>
        <dbReference type="SAM" id="SignalP"/>
    </source>
</evidence>
<dbReference type="Proteomes" id="UP000053424">
    <property type="component" value="Unassembled WGS sequence"/>
</dbReference>
<dbReference type="HOGENOM" id="CLU_053888_1_0_1"/>
<dbReference type="EMBL" id="KN831768">
    <property type="protein sequence ID" value="KIM48891.1"/>
    <property type="molecule type" value="Genomic_DNA"/>
</dbReference>
<evidence type="ECO:0000313" key="4">
    <source>
        <dbReference type="Proteomes" id="UP000053424"/>
    </source>
</evidence>
<proteinExistence type="predicted"/>
<name>A0A0C3CYG9_HEBCY</name>